<sequence>FEINLKEKK</sequence>
<proteinExistence type="predicted"/>
<protein>
    <submittedName>
        <fullName evidence="1">Queuine tRNA-ribosyltransferase accessory subunit 2</fullName>
    </submittedName>
</protein>
<gene>
    <name evidence="1" type="primary">QTRT2</name>
</gene>
<dbReference type="ExpressionAtlas" id="A0A1D5RMQ5">
    <property type="expression patterns" value="baseline and differential"/>
</dbReference>
<dbReference type="Ensembl" id="ENST00000462966.1">
    <property type="protein sequence ID" value="ENSP00000418180.1"/>
    <property type="gene ID" value="ENSG00000151576.11"/>
</dbReference>
<dbReference type="EMBL" id="AC128687">
    <property type="status" value="NOT_ANNOTATED_CDS"/>
    <property type="molecule type" value="Genomic_DNA"/>
</dbReference>
<dbReference type="VEuPathDB" id="HostDB:ENSG00000151576"/>
<evidence type="ECO:0000313" key="1">
    <source>
        <dbReference type="Ensembl" id="ENSP00000418180.1"/>
    </source>
</evidence>
<reference evidence="1 2" key="1">
    <citation type="journal article" date="2001" name="Nature">
        <title>Initial sequencing and analysis of the human genome.</title>
        <authorList>
            <consortium name="International Human Genome Sequencing Consortium"/>
            <person name="Lander E.S."/>
            <person name="Linton L.M."/>
            <person name="Birren B."/>
            <person name="Nusbaum C."/>
            <person name="Zody M.C."/>
            <person name="Baldwin J."/>
            <person name="Devon K."/>
            <person name="Dewar K."/>
            <person name="Doyle M."/>
            <person name="FitzHugh W."/>
            <person name="Funke R."/>
            <person name="Gage D."/>
            <person name="Harris K."/>
            <person name="Heaford A."/>
            <person name="Howland J."/>
            <person name="Kann L."/>
            <person name="Lehoczky J."/>
            <person name="LeVine R."/>
            <person name="McEwan P."/>
            <person name="McKernan K."/>
            <person name="Meldrim J."/>
            <person name="Mesirov J.P."/>
            <person name="Miranda C."/>
            <person name="Morris W."/>
            <person name="Naylor J."/>
            <person name="Raymond C."/>
            <person name="Rosetti M."/>
            <person name="Santos R."/>
            <person name="Sheridan A."/>
            <person name="Sougnez C."/>
            <person name="Stange-Thomann N."/>
            <person name="Stojanovic N."/>
            <person name="Subramanian A."/>
            <person name="Wyman D."/>
            <person name="Rogers J."/>
            <person name="Sulston J."/>
            <person name="Ainscough R."/>
            <person name="Beck S."/>
            <person name="Bentley D."/>
            <person name="Burton J."/>
            <person name="Clee C."/>
            <person name="Carter N."/>
            <person name="Coulson A."/>
            <person name="Deadman R."/>
            <person name="Deloukas P."/>
            <person name="Dunham A."/>
            <person name="Dunham I."/>
            <person name="Durbin R."/>
            <person name="French L."/>
            <person name="Grafham D."/>
            <person name="Gregory S."/>
            <person name="Hubbard T."/>
            <person name="Humphray S."/>
            <person name="Hunt A."/>
            <person name="Jones M."/>
            <person name="Lloyd C."/>
            <person name="McMurray A."/>
            <person name="Matthews L."/>
            <person name="Mercer S."/>
            <person name="Milne S."/>
            <person name="Mullikin J.C."/>
            <person name="Mungall A."/>
            <person name="Plumb R."/>
            <person name="Ross M."/>
            <person name="Shownkeen R."/>
            <person name="Sims S."/>
            <person name="Waterston R.H."/>
            <person name="Wilson R.K."/>
            <person name="Hillier L.W."/>
            <person name="McPherson J.D."/>
            <person name="Marra M.A."/>
            <person name="Mardis E.R."/>
            <person name="Fulton L.A."/>
            <person name="Chinwalla A.T."/>
            <person name="Pepin K.H."/>
            <person name="Gish W.R."/>
            <person name="Chissoe S.L."/>
            <person name="Wendl M.C."/>
            <person name="Delehaunty K.D."/>
            <person name="Miner T.L."/>
            <person name="Delehaunty A."/>
            <person name="Kramer J.B."/>
            <person name="Cook L.L."/>
            <person name="Fulton R.S."/>
            <person name="Johnson D.L."/>
            <person name="Minx P.J."/>
            <person name="Clifton S.W."/>
            <person name="Hawkins T."/>
            <person name="Branscomb E."/>
            <person name="Predki P."/>
            <person name="Richardson P."/>
            <person name="Wenning S."/>
            <person name="Slezak T."/>
            <person name="Doggett N."/>
            <person name="Cheng J.F."/>
            <person name="Olsen A."/>
            <person name="Lucas S."/>
            <person name="Elkin C."/>
            <person name="Uberbacher E."/>
            <person name="Frazier M."/>
            <person name="Gibbs R.A."/>
            <person name="Muzny D.M."/>
            <person name="Scherer S.E."/>
            <person name="Bouck J.B."/>
            <person name="Sodergren E.J."/>
            <person name="Worley K.C."/>
            <person name="Rives C.M."/>
            <person name="Gorrell J.H."/>
            <person name="Metzker M.L."/>
            <person name="Naylor S.L."/>
            <person name="Kucherlapati R.S."/>
            <person name="Nelson D.L."/>
            <person name="Weinstock G.M."/>
            <person name="Sakaki Y."/>
            <person name="Fujiyama A."/>
            <person name="Hattori M."/>
            <person name="Yada T."/>
            <person name="Toyoda A."/>
            <person name="Itoh T."/>
            <person name="Kawagoe C."/>
            <person name="Watanabe H."/>
            <person name="Totoki Y."/>
            <person name="Taylor T."/>
            <person name="Weissenbach J."/>
            <person name="Heilig R."/>
            <person name="Saurin W."/>
            <person name="Artiguenave F."/>
            <person name="Brottier P."/>
            <person name="Bruls T."/>
            <person name="Pelletier E."/>
            <person name="Robert C."/>
            <person name="Wincker P."/>
            <person name="Smith D.R."/>
            <person name="Doucette-Stamm L."/>
            <person name="Rubenfield M."/>
            <person name="Weinstock K."/>
            <person name="Lee H.M."/>
            <person name="Dubois J."/>
            <person name="Rosenthal A."/>
            <person name="Platzer M."/>
            <person name="Nyakatura G."/>
            <person name="Taudien S."/>
            <person name="Rump A."/>
            <person name="Yang H."/>
            <person name="Yu J."/>
            <person name="Wang J."/>
            <person name="Huang G."/>
            <person name="Gu J."/>
            <person name="Hood L."/>
            <person name="Rowen L."/>
            <person name="Madan A."/>
            <person name="Qin S."/>
            <person name="Davis R.W."/>
            <person name="Federspiel N.A."/>
            <person name="Abola A.P."/>
            <person name="Proctor M.J."/>
            <person name="Myers R.M."/>
            <person name="Schmutz J."/>
            <person name="Dickson M."/>
            <person name="Grimwood J."/>
            <person name="Cox D.R."/>
            <person name="Olson M.V."/>
            <person name="Kaul R."/>
            <person name="Raymond C."/>
            <person name="Shimizu N."/>
            <person name="Kawasaki K."/>
            <person name="Minoshima S."/>
            <person name="Evans G.A."/>
            <person name="Athanasiou M."/>
            <person name="Schultz R."/>
            <person name="Roe B.A."/>
            <person name="Chen F."/>
            <person name="Pan H."/>
            <person name="Ramser J."/>
            <person name="Lehrach H."/>
            <person name="Reinhardt R."/>
            <person name="McCombie W.R."/>
            <person name="de la Bastide M."/>
            <person name="Dedhia N."/>
            <person name="Blocker H."/>
            <person name="Hornischer K."/>
            <person name="Nordsiek G."/>
            <person name="Agarwala R."/>
            <person name="Aravind L."/>
            <person name="Bailey J.A."/>
            <person name="Bateman A."/>
            <person name="Batzoglou S."/>
            <person name="Birney E."/>
            <person name="Bork P."/>
            <person name="Brown D.G."/>
            <person name="Burge C.B."/>
            <person name="Cerutti L."/>
            <person name="Chen H.C."/>
            <person name="Church D."/>
            <person name="Clamp M."/>
            <person name="Copley R.R."/>
            <person name="Doerks T."/>
            <person name="Eddy S.R."/>
            <person name="Eichler E.E."/>
            <person name="Furey T.S."/>
            <person name="Galagan J."/>
            <person name="Gilbert J.G."/>
            <person name="Harmon C."/>
            <person name="Hayashizaki Y."/>
            <person name="Haussler D."/>
            <person name="Hermjakob H."/>
            <person name="Hokamp K."/>
            <person name="Jang W."/>
            <person name="Johnson L.S."/>
            <person name="Jones T.A."/>
            <person name="Kasif S."/>
            <person name="Kaspryzk A."/>
            <person name="Kennedy S."/>
            <person name="Kent W.J."/>
            <person name="Kitts P."/>
            <person name="Koonin E.V."/>
            <person name="Korf I."/>
            <person name="Kulp D."/>
            <person name="Lancet D."/>
            <person name="Lowe T.M."/>
            <person name="McLysaght A."/>
            <person name="Mikkelsen T."/>
            <person name="Moran J.V."/>
            <person name="Mulder N."/>
            <person name="Pollara V.J."/>
            <person name="Ponting C.P."/>
            <person name="Schuler G."/>
            <person name="Schultz J."/>
            <person name="Slater G."/>
            <person name="Smit A.F."/>
            <person name="Stupka E."/>
            <person name="Szustakowski J."/>
            <person name="Thierry-Mieg D."/>
            <person name="Thierry-Mieg J."/>
            <person name="Wagner L."/>
            <person name="Wallis J."/>
            <person name="Wheeler R."/>
            <person name="Williams A."/>
            <person name="Wolf Y.I."/>
            <person name="Wolfe K.H."/>
            <person name="Yang S.P."/>
            <person name="Yeh R.F."/>
            <person name="Collins F."/>
            <person name="Guyer M.S."/>
            <person name="Peterson J."/>
            <person name="Felsenfeld A."/>
            <person name="Wetterstrand K.A."/>
            <person name="Patrinos A."/>
            <person name="Morgan M.J."/>
            <person name="de Jong P."/>
            <person name="Catanese J.J."/>
            <person name="Osoegawa K."/>
            <person name="Shizuya H."/>
            <person name="Choi S."/>
            <person name="Chen Y.J."/>
        </authorList>
    </citation>
    <scope>NUCLEOTIDE SEQUENCE [LARGE SCALE GENOMIC DNA]</scope>
</reference>
<feature type="non-terminal residue" evidence="1">
    <location>
        <position position="1"/>
    </location>
</feature>
<dbReference type="OpenTargets" id="ENSG00000151576"/>
<dbReference type="Antibodypedia" id="32626">
    <property type="antibodies" value="117 antibodies from 19 providers"/>
</dbReference>
<evidence type="ECO:0000313" key="2">
    <source>
        <dbReference type="Proteomes" id="UP000005640"/>
    </source>
</evidence>
<dbReference type="Ensembl" id="ENST00000462966.1">
    <property type="protein sequence ID" value="ENSP00000418180.1"/>
    <property type="gene ID" value="ENSG00000151576.10"/>
</dbReference>
<organism evidence="1 2">
    <name type="scientific">Homo sapiens</name>
    <name type="common">Human</name>
    <dbReference type="NCBI Taxonomy" id="9606"/>
    <lineage>
        <taxon>Eukaryota</taxon>
        <taxon>Metazoa</taxon>
        <taxon>Chordata</taxon>
        <taxon>Craniata</taxon>
        <taxon>Vertebrata</taxon>
        <taxon>Euteleostomi</taxon>
        <taxon>Mammalia</taxon>
        <taxon>Eutheria</taxon>
        <taxon>Euarchontoglires</taxon>
        <taxon>Primates</taxon>
        <taxon>Haplorrhini</taxon>
        <taxon>Catarrhini</taxon>
        <taxon>Hominidae</taxon>
        <taxon>Homo</taxon>
    </lineage>
</organism>
<dbReference type="HGNC" id="HGNC:25771">
    <property type="gene designation" value="QTRT2"/>
</dbReference>
<reference evidence="1 2" key="3">
    <citation type="journal article" date="2006" name="Nature">
        <title>The DNA sequence, annotation and analysis of human chromosome 3.</title>
        <authorList>
            <person name="Muzny D.M."/>
            <person name="Scherer S.E."/>
            <person name="Kaul R."/>
            <person name="Wang J."/>
            <person name="Yu J."/>
            <person name="Sudbrak R."/>
            <person name="Buhay C.J."/>
            <person name="Chen R."/>
            <person name="Cree A."/>
            <person name="Ding Y."/>
            <person name="Dugan-Rocha S."/>
            <person name="Gill R."/>
            <person name="Gunaratne P."/>
            <person name="Harris R.A."/>
            <person name="Hawes A.C."/>
            <person name="Hernandez J."/>
            <person name="Hodgson A.V."/>
            <person name="Hume J."/>
            <person name="Jackson A."/>
            <person name="Khan Z.M."/>
            <person name="Kovar-Smith C."/>
            <person name="Lewis L.R."/>
            <person name="Lozado R.J."/>
            <person name="Metzker M.L."/>
            <person name="Milosavljevic A."/>
            <person name="Miner G.R."/>
            <person name="Morgan M.B."/>
            <person name="Nazareth L.V."/>
            <person name="Scott G."/>
            <person name="Sodergren E."/>
            <person name="Song X.Z."/>
            <person name="Steffen D."/>
            <person name="Wei S."/>
            <person name="Wheeler D.A."/>
            <person name="Wright M.W."/>
            <person name="Worley K.C."/>
            <person name="Yuan Y."/>
            <person name="Zhang Z."/>
            <person name="Adams C.Q."/>
            <person name="Ansari-Lari M.A."/>
            <person name="Ayele M."/>
            <person name="Brown M.J."/>
            <person name="Chen G."/>
            <person name="Chen Z."/>
            <person name="Clendenning J."/>
            <person name="Clerc-Blankenburg K.P."/>
            <person name="Chen R."/>
            <person name="Chen Z."/>
            <person name="Davis C."/>
            <person name="Delgado O."/>
            <person name="Dinh H.H."/>
            <person name="Dong W."/>
            <person name="Draper H."/>
            <person name="Ernst S."/>
            <person name="Fu G."/>
            <person name="Gonzalez-Garay M.L."/>
            <person name="Garcia D.K."/>
            <person name="Gillett W."/>
            <person name="Gu J."/>
            <person name="Hao B."/>
            <person name="Haugen E."/>
            <person name="Havlak P."/>
            <person name="He X."/>
            <person name="Hennig S."/>
            <person name="Hu S."/>
            <person name="Huang W."/>
            <person name="Jackson L.R."/>
            <person name="Jacob L.S."/>
            <person name="Kelly S.H."/>
            <person name="Kube M."/>
            <person name="Levy R."/>
            <person name="Li Z."/>
            <person name="Liu B."/>
            <person name="Liu J."/>
            <person name="Liu W."/>
            <person name="Lu J."/>
            <person name="Maheshwari M."/>
            <person name="Nguyen B.V."/>
            <person name="Okwuonu G.O."/>
            <person name="Palmeiri A."/>
            <person name="Pasternak S."/>
            <person name="Perez L.M."/>
            <person name="Phelps K.A."/>
            <person name="Plopper F.J."/>
            <person name="Qiang B."/>
            <person name="Raymond C."/>
            <person name="Rodriguez R."/>
            <person name="Saenphimmachak C."/>
            <person name="Santibanez J."/>
            <person name="Shen H."/>
            <person name="Shen Y."/>
            <person name="Subramanian S."/>
            <person name="Tabor P.E."/>
            <person name="Verduzco D."/>
            <person name="Waldron L."/>
            <person name="Wang J."/>
            <person name="Wang J."/>
            <person name="Wang Q."/>
            <person name="Williams G.A."/>
            <person name="Wong G.K."/>
            <person name="Yao Z."/>
            <person name="Zhang J."/>
            <person name="Zhang X."/>
            <person name="Zhao G."/>
            <person name="Zhou J."/>
            <person name="Zhou Y."/>
            <person name="Nelson D."/>
            <person name="Lehrach H."/>
            <person name="Reinhardt R."/>
            <person name="Naylor S.L."/>
            <person name="Yang H."/>
            <person name="Olson M."/>
            <person name="Weinstock G."/>
            <person name="Gibbs R.A."/>
        </authorList>
    </citation>
    <scope>NUCLEOTIDE SEQUENCE [LARGE SCALE GENOMIC DNA]</scope>
</reference>
<reference evidence="1" key="4">
    <citation type="submission" date="2025-08" db="UniProtKB">
        <authorList>
            <consortium name="Ensembl"/>
        </authorList>
    </citation>
    <scope>IDENTIFICATION</scope>
</reference>
<dbReference type="Proteomes" id="UP000005640">
    <property type="component" value="Chromosome 3"/>
</dbReference>
<dbReference type="EMBL" id="AC092896">
    <property type="status" value="NOT_ANNOTATED_CDS"/>
    <property type="molecule type" value="Genomic_DNA"/>
</dbReference>
<dbReference type="GeneTree" id="ENSGT00530000063679"/>
<dbReference type="Bgee" id="ENSG00000151576">
    <property type="expression patterns" value="Expressed in adrenal tissue and 167 other cell types or tissues"/>
</dbReference>
<keyword evidence="2" id="KW-1185">Reference proteome</keyword>
<reference evidence="1 2" key="2">
    <citation type="journal article" date="2004" name="Nature">
        <title>Finishing the euchromatic sequence of the human genome.</title>
        <authorList>
            <consortium name="International Human Genome Sequencing Consortium"/>
        </authorList>
    </citation>
    <scope>NUCLEOTIDE SEQUENCE [LARGE SCALE GENOMIC DNA]</scope>
</reference>
<accession>A0A1D5RMQ5</accession>
<name>A0A1D5RMQ5_HUMAN</name>
<reference evidence="1" key="5">
    <citation type="submission" date="2025-09" db="UniProtKB">
        <authorList>
            <consortium name="Ensembl"/>
        </authorList>
    </citation>
    <scope>IDENTIFICATION</scope>
</reference>
<dbReference type="OrthoDB" id="27601at2759"/>
<dbReference type="ChiTaRS" id="QTRT2">
    <property type="organism name" value="human"/>
</dbReference>